<evidence type="ECO:0000256" key="1">
    <source>
        <dbReference type="ARBA" id="ARBA00022741"/>
    </source>
</evidence>
<dbReference type="SMART" id="SM00797">
    <property type="entry name" value="AHS2"/>
    <property type="match status" value="1"/>
</dbReference>
<dbReference type="RefSeq" id="WP_168109036.1">
    <property type="nucleotide sequence ID" value="NZ_VTOX01000008.1"/>
</dbReference>
<keyword evidence="1" id="KW-0547">Nucleotide-binding</keyword>
<accession>A0A7X6DIQ2</accession>
<evidence type="ECO:0000259" key="4">
    <source>
        <dbReference type="SMART" id="SM00797"/>
    </source>
</evidence>
<evidence type="ECO:0000256" key="2">
    <source>
        <dbReference type="ARBA" id="ARBA00022801"/>
    </source>
</evidence>
<keyword evidence="3" id="KW-0067">ATP-binding</keyword>
<dbReference type="EMBL" id="VTOX01000008">
    <property type="protein sequence ID" value="NKE67903.1"/>
    <property type="molecule type" value="Genomic_DNA"/>
</dbReference>
<dbReference type="InterPro" id="IPR003778">
    <property type="entry name" value="CT_A_B"/>
</dbReference>
<evidence type="ECO:0000313" key="6">
    <source>
        <dbReference type="Proteomes" id="UP000521868"/>
    </source>
</evidence>
<reference evidence="5 6" key="1">
    <citation type="journal article" date="2020" name="Nature">
        <title>Bacterial chemolithoautotrophy via manganese oxidation.</title>
        <authorList>
            <person name="Yu H."/>
            <person name="Leadbetter J.R."/>
        </authorList>
    </citation>
    <scope>NUCLEOTIDE SEQUENCE [LARGE SCALE GENOMIC DNA]</scope>
    <source>
        <strain evidence="5 6">RBP-1</strain>
    </source>
</reference>
<dbReference type="PANTHER" id="PTHR43309">
    <property type="entry name" value="5-OXOPROLINASE SUBUNIT C"/>
    <property type="match status" value="1"/>
</dbReference>
<dbReference type="NCBIfam" id="TIGR00724">
    <property type="entry name" value="urea_amlyse_rel"/>
    <property type="match status" value="1"/>
</dbReference>
<proteinExistence type="predicted"/>
<dbReference type="SUPFAM" id="SSF50891">
    <property type="entry name" value="Cyclophilin-like"/>
    <property type="match status" value="1"/>
</dbReference>
<dbReference type="Gene3D" id="2.40.100.10">
    <property type="entry name" value="Cyclophilin-like"/>
    <property type="match status" value="1"/>
</dbReference>
<feature type="domain" description="Carboxyltransferase" evidence="4">
    <location>
        <begin position="29"/>
        <end position="313"/>
    </location>
</feature>
<dbReference type="InterPro" id="IPR052708">
    <property type="entry name" value="PxpC"/>
</dbReference>
<keyword evidence="5" id="KW-0808">Transferase</keyword>
<dbReference type="GO" id="GO:0016740">
    <property type="term" value="F:transferase activity"/>
    <property type="evidence" value="ECO:0007669"/>
    <property type="project" value="UniProtKB-KW"/>
</dbReference>
<evidence type="ECO:0000313" key="5">
    <source>
        <dbReference type="EMBL" id="NKE67903.1"/>
    </source>
</evidence>
<dbReference type="GO" id="GO:0016787">
    <property type="term" value="F:hydrolase activity"/>
    <property type="evidence" value="ECO:0007669"/>
    <property type="project" value="UniProtKB-KW"/>
</dbReference>
<protein>
    <submittedName>
        <fullName evidence="5">Biotin-dependent carboxyltransferase family protein</fullName>
    </submittedName>
</protein>
<organism evidence="5 6">
    <name type="scientific">Ramlibacter lithotrophicus</name>
    <dbReference type="NCBI Taxonomy" id="2606681"/>
    <lineage>
        <taxon>Bacteria</taxon>
        <taxon>Pseudomonadati</taxon>
        <taxon>Pseudomonadota</taxon>
        <taxon>Betaproteobacteria</taxon>
        <taxon>Burkholderiales</taxon>
        <taxon>Comamonadaceae</taxon>
        <taxon>Ramlibacter</taxon>
    </lineage>
</organism>
<dbReference type="PANTHER" id="PTHR43309:SF3">
    <property type="entry name" value="5-OXOPROLINASE SUBUNIT C"/>
    <property type="match status" value="1"/>
</dbReference>
<dbReference type="Pfam" id="PF02626">
    <property type="entry name" value="CT_A_B"/>
    <property type="match status" value="1"/>
</dbReference>
<keyword evidence="6" id="KW-1185">Reference proteome</keyword>
<dbReference type="GO" id="GO:0005524">
    <property type="term" value="F:ATP binding"/>
    <property type="evidence" value="ECO:0007669"/>
    <property type="project" value="UniProtKB-KW"/>
</dbReference>
<comment type="caution">
    <text evidence="5">The sequence shown here is derived from an EMBL/GenBank/DDBJ whole genome shotgun (WGS) entry which is preliminary data.</text>
</comment>
<dbReference type="InterPro" id="IPR029000">
    <property type="entry name" value="Cyclophilin-like_dom_sf"/>
</dbReference>
<sequence>MPEPNAAVEVLKPGAFTTLQDLGRHGYQHLGVPVGGAMDEISHRLANALVGNPASAATLEITLLGPTLRFAADALVACCGADLSMTIDGRAVRPAAAELVPAGATLQFGPRVRGLRAYLAVRGSFAVDQVMGSASTYARAGFGGYHGRPLRKGDVLLLGDHDSSPPQRSADARAAAAALLAAMDDSGPIRVLPGREWGAFTTPSQANWLEQAWRIGVQSERMGYRLEGPVLERRERRDMLSEAVAFGTVQVPPDGQPIVLMAERQTTGGYPRIAQVAAVDLPRLAQRAPGEYLRFAAIDIDAAQRLLIERARFFDDLNGGPTGQPR</sequence>
<gene>
    <name evidence="5" type="ORF">RAMLITH_18945</name>
</gene>
<dbReference type="Proteomes" id="UP000521868">
    <property type="component" value="Unassembled WGS sequence"/>
</dbReference>
<dbReference type="AlphaFoldDB" id="A0A7X6DIQ2"/>
<name>A0A7X6DIQ2_9BURK</name>
<evidence type="ECO:0000256" key="3">
    <source>
        <dbReference type="ARBA" id="ARBA00022840"/>
    </source>
</evidence>
<keyword evidence="2" id="KW-0378">Hydrolase</keyword>